<reference evidence="6 7" key="2">
    <citation type="journal article" date="2022" name="Int. J. Syst. Evol. Microbiol.">
        <title>Strains of Bradyrhizobium barranii sp. nov. associated with legumes native to Canada are symbionts of soybeans and belong to different subspecies (subsp. barranii subsp. nov. and subsp. apii subsp. nov.) and symbiovars (sv. glycinearum and sv. septentrionale).</title>
        <authorList>
            <person name="Bromfield E.S.P."/>
            <person name="Cloutier S."/>
            <person name="Wasai-Hara S."/>
            <person name="Minamisawa K."/>
        </authorList>
    </citation>
    <scope>NUCLEOTIDE SEQUENCE [LARGE SCALE GENOMIC DNA]</scope>
    <source>
        <strain evidence="6 7">323S2</strain>
    </source>
</reference>
<name>A0A9X9YMS9_9BRAD</name>
<dbReference type="CDD" id="cd04586">
    <property type="entry name" value="CBS_pair_BON_assoc"/>
    <property type="match status" value="1"/>
</dbReference>
<evidence type="ECO:0000259" key="4">
    <source>
        <dbReference type="PROSITE" id="PS50914"/>
    </source>
</evidence>
<dbReference type="InterPro" id="IPR017080">
    <property type="entry name" value="UCP036990_CBS_BON"/>
</dbReference>
<dbReference type="SUPFAM" id="SSF54631">
    <property type="entry name" value="CBS-domain pair"/>
    <property type="match status" value="1"/>
</dbReference>
<evidence type="ECO:0000256" key="3">
    <source>
        <dbReference type="SAM" id="MobiDB-lite"/>
    </source>
</evidence>
<dbReference type="Gene3D" id="3.10.580.10">
    <property type="entry name" value="CBS-domain"/>
    <property type="match status" value="1"/>
</dbReference>
<dbReference type="InterPro" id="IPR007055">
    <property type="entry name" value="BON_dom"/>
</dbReference>
<dbReference type="RefSeq" id="WP_166349650.1">
    <property type="nucleotide sequence ID" value="NZ_CP088280.1"/>
</dbReference>
<dbReference type="InterPro" id="IPR000644">
    <property type="entry name" value="CBS_dom"/>
</dbReference>
<evidence type="ECO:0000256" key="2">
    <source>
        <dbReference type="PROSITE-ProRule" id="PRU00703"/>
    </source>
</evidence>
<sequence length="249" mass="27009">MRANQMMSRHVITIGVDDPLVDAINTMLKHGVSGLPVVDEAGKLVGILSKSDFLRRAEIGTERKRGRLLTFLAGSDRVAFDFKREHGRKVGEIMTPEPATITEDTPIEVIARIMESRRVRRLPVLSGDEIVGIVTDSDFLPAIARLVVSAQSFAQDDEKIRSGVVAAITNTPWTPCGLNVSVSDGIVTLKGFSISENARQAAVVAAENVLGVKRVENRISSMADYPAAQEGGDFVSLQEQPSTMDDRPL</sequence>
<keyword evidence="1 2" id="KW-0129">CBS domain</keyword>
<dbReference type="PROSITE" id="PS50914">
    <property type="entry name" value="BON"/>
    <property type="match status" value="1"/>
</dbReference>
<protein>
    <submittedName>
        <fullName evidence="6">CBS domain-containing protein</fullName>
    </submittedName>
</protein>
<gene>
    <name evidence="6" type="ORF">G6321_00042020</name>
</gene>
<feature type="domain" description="BON" evidence="4">
    <location>
        <begin position="156"/>
        <end position="223"/>
    </location>
</feature>
<dbReference type="PROSITE" id="PS51371">
    <property type="entry name" value="CBS"/>
    <property type="match status" value="2"/>
</dbReference>
<dbReference type="Gene3D" id="3.30.1340.30">
    <property type="match status" value="1"/>
</dbReference>
<evidence type="ECO:0000256" key="1">
    <source>
        <dbReference type="ARBA" id="ARBA00023122"/>
    </source>
</evidence>
<feature type="domain" description="CBS" evidence="5">
    <location>
        <begin position="94"/>
        <end position="149"/>
    </location>
</feature>
<accession>A0A9X9YMS9</accession>
<dbReference type="InterPro" id="IPR051257">
    <property type="entry name" value="Diverse_CBS-Domain"/>
</dbReference>
<dbReference type="PANTHER" id="PTHR43080">
    <property type="entry name" value="CBS DOMAIN-CONTAINING PROTEIN CBSX3, MITOCHONDRIAL"/>
    <property type="match status" value="1"/>
</dbReference>
<dbReference type="Proteomes" id="UP000564836">
    <property type="component" value="Chromosome"/>
</dbReference>
<dbReference type="PIRSF" id="PIRSF036990">
    <property type="entry name" value="UCP036990_CBS_BON"/>
    <property type="match status" value="1"/>
</dbReference>
<dbReference type="EMBL" id="CP088280">
    <property type="protein sequence ID" value="UGX92234.1"/>
    <property type="molecule type" value="Genomic_DNA"/>
</dbReference>
<evidence type="ECO:0000259" key="5">
    <source>
        <dbReference type="PROSITE" id="PS51371"/>
    </source>
</evidence>
<dbReference type="Pfam" id="PF04972">
    <property type="entry name" value="BON"/>
    <property type="match status" value="1"/>
</dbReference>
<feature type="domain" description="CBS" evidence="5">
    <location>
        <begin position="7"/>
        <end position="65"/>
    </location>
</feature>
<proteinExistence type="predicted"/>
<dbReference type="InterPro" id="IPR046342">
    <property type="entry name" value="CBS_dom_sf"/>
</dbReference>
<evidence type="ECO:0000313" key="6">
    <source>
        <dbReference type="EMBL" id="UGX92234.1"/>
    </source>
</evidence>
<dbReference type="AlphaFoldDB" id="A0A9X9YMS9"/>
<dbReference type="Pfam" id="PF00571">
    <property type="entry name" value="CBS"/>
    <property type="match status" value="2"/>
</dbReference>
<dbReference type="SMART" id="SM00116">
    <property type="entry name" value="CBS"/>
    <property type="match status" value="2"/>
</dbReference>
<organism evidence="6 7">
    <name type="scientific">Bradyrhizobium barranii subsp. barranii</name>
    <dbReference type="NCBI Taxonomy" id="2823807"/>
    <lineage>
        <taxon>Bacteria</taxon>
        <taxon>Pseudomonadati</taxon>
        <taxon>Pseudomonadota</taxon>
        <taxon>Alphaproteobacteria</taxon>
        <taxon>Hyphomicrobiales</taxon>
        <taxon>Nitrobacteraceae</taxon>
        <taxon>Bradyrhizobium</taxon>
        <taxon>Bradyrhizobium barranii</taxon>
    </lineage>
</organism>
<evidence type="ECO:0000313" key="7">
    <source>
        <dbReference type="Proteomes" id="UP000564836"/>
    </source>
</evidence>
<reference evidence="6 7" key="1">
    <citation type="journal article" date="2017" name="Syst. Appl. Microbiol.">
        <title>Soybeans inoculated with root zone soils of Canadian native legumes harbour diverse and novel Bradyrhizobium spp. that possess agricultural potential.</title>
        <authorList>
            <person name="Bromfield E.S.P."/>
            <person name="Cloutier S."/>
            <person name="Tambong J.T."/>
            <person name="Tran Thi T.V."/>
        </authorList>
    </citation>
    <scope>NUCLEOTIDE SEQUENCE [LARGE SCALE GENOMIC DNA]</scope>
    <source>
        <strain evidence="6 7">323S2</strain>
    </source>
</reference>
<feature type="region of interest" description="Disordered" evidence="3">
    <location>
        <begin position="230"/>
        <end position="249"/>
    </location>
</feature>
<dbReference type="PANTHER" id="PTHR43080:SF26">
    <property type="entry name" value="REGULATORY PROTEIN"/>
    <property type="match status" value="1"/>
</dbReference>